<gene>
    <name evidence="1" type="ORF">CK203_054001</name>
</gene>
<evidence type="ECO:0000313" key="1">
    <source>
        <dbReference type="EMBL" id="RVW75889.1"/>
    </source>
</evidence>
<protein>
    <submittedName>
        <fullName evidence="1">Uncharacterized protein</fullName>
    </submittedName>
</protein>
<dbReference type="Proteomes" id="UP000288805">
    <property type="component" value="Unassembled WGS sequence"/>
</dbReference>
<name>A0A438GUK6_VITVI</name>
<comment type="caution">
    <text evidence="1">The sequence shown here is derived from an EMBL/GenBank/DDBJ whole genome shotgun (WGS) entry which is preliminary data.</text>
</comment>
<reference evidence="1 2" key="1">
    <citation type="journal article" date="2018" name="PLoS Genet.">
        <title>Population sequencing reveals clonal diversity and ancestral inbreeding in the grapevine cultivar Chardonnay.</title>
        <authorList>
            <person name="Roach M.J."/>
            <person name="Johnson D.L."/>
            <person name="Bohlmann J."/>
            <person name="van Vuuren H.J."/>
            <person name="Jones S.J."/>
            <person name="Pretorius I.S."/>
            <person name="Schmidt S.A."/>
            <person name="Borneman A.R."/>
        </authorList>
    </citation>
    <scope>NUCLEOTIDE SEQUENCE [LARGE SCALE GENOMIC DNA]</scope>
    <source>
        <strain evidence="2">cv. Chardonnay</strain>
        <tissue evidence="1">Leaf</tissue>
    </source>
</reference>
<accession>A0A438GUK6</accession>
<dbReference type="EMBL" id="QGNW01000339">
    <property type="protein sequence ID" value="RVW75889.1"/>
    <property type="molecule type" value="Genomic_DNA"/>
</dbReference>
<proteinExistence type="predicted"/>
<dbReference type="AlphaFoldDB" id="A0A438GUK6"/>
<evidence type="ECO:0000313" key="2">
    <source>
        <dbReference type="Proteomes" id="UP000288805"/>
    </source>
</evidence>
<sequence length="74" mass="8493">MNVFLIEVIPREVRQAKTAFTRITPKEALGGTNASDIFEVEVDENPAEAKRMNKMRKFEKKPKKTTMSMVDLVH</sequence>
<organism evidence="1 2">
    <name type="scientific">Vitis vinifera</name>
    <name type="common">Grape</name>
    <dbReference type="NCBI Taxonomy" id="29760"/>
    <lineage>
        <taxon>Eukaryota</taxon>
        <taxon>Viridiplantae</taxon>
        <taxon>Streptophyta</taxon>
        <taxon>Embryophyta</taxon>
        <taxon>Tracheophyta</taxon>
        <taxon>Spermatophyta</taxon>
        <taxon>Magnoliopsida</taxon>
        <taxon>eudicotyledons</taxon>
        <taxon>Gunneridae</taxon>
        <taxon>Pentapetalae</taxon>
        <taxon>rosids</taxon>
        <taxon>Vitales</taxon>
        <taxon>Vitaceae</taxon>
        <taxon>Viteae</taxon>
        <taxon>Vitis</taxon>
    </lineage>
</organism>